<dbReference type="OrthoDB" id="1731983at2759"/>
<organism evidence="2 3">
    <name type="scientific">Aspergillus terreus</name>
    <dbReference type="NCBI Taxonomy" id="33178"/>
    <lineage>
        <taxon>Eukaryota</taxon>
        <taxon>Fungi</taxon>
        <taxon>Dikarya</taxon>
        <taxon>Ascomycota</taxon>
        <taxon>Pezizomycotina</taxon>
        <taxon>Eurotiomycetes</taxon>
        <taxon>Eurotiomycetidae</taxon>
        <taxon>Eurotiales</taxon>
        <taxon>Aspergillaceae</taxon>
        <taxon>Aspergillus</taxon>
        <taxon>Aspergillus subgen. Circumdati</taxon>
    </lineage>
</organism>
<dbReference type="PANTHER" id="PTHR32487">
    <property type="entry name" value="3-OXO-DELTA(4,5)-STEROID 5-BETA-REDUCTASE"/>
    <property type="match status" value="1"/>
</dbReference>
<dbReference type="Pfam" id="PF22917">
    <property type="entry name" value="PRISE"/>
    <property type="match status" value="1"/>
</dbReference>
<dbReference type="InterPro" id="IPR055222">
    <property type="entry name" value="PRISE-like_Rossmann-fold"/>
</dbReference>
<feature type="domain" description="PRISE-like Rossmann-fold" evidence="1">
    <location>
        <begin position="4"/>
        <end position="271"/>
    </location>
</feature>
<gene>
    <name evidence="2" type="ORF">ATEIFO6365_0002081900</name>
</gene>
<protein>
    <submittedName>
        <fullName evidence="2">NAD dependent epimerase/dehydratase family protein</fullName>
    </submittedName>
</protein>
<dbReference type="VEuPathDB" id="FungiDB:ATEG_04377"/>
<evidence type="ECO:0000313" key="3">
    <source>
        <dbReference type="Proteomes" id="UP000452235"/>
    </source>
</evidence>
<evidence type="ECO:0000259" key="1">
    <source>
        <dbReference type="Pfam" id="PF22917"/>
    </source>
</evidence>
<dbReference type="AlphaFoldDB" id="A0A5M3YRQ4"/>
<dbReference type="PANTHER" id="PTHR32487:SF0">
    <property type="entry name" value="3-OXO-DELTA(4,5)-STEROID 5-BETA-REDUCTASE"/>
    <property type="match status" value="1"/>
</dbReference>
<comment type="caution">
    <text evidence="2">The sequence shown here is derived from an EMBL/GenBank/DDBJ whole genome shotgun (WGS) entry which is preliminary data.</text>
</comment>
<dbReference type="InterPro" id="IPR036291">
    <property type="entry name" value="NAD(P)-bd_dom_sf"/>
</dbReference>
<proteinExistence type="predicted"/>
<dbReference type="EMBL" id="BLJY01000002">
    <property type="protein sequence ID" value="GFF13708.1"/>
    <property type="molecule type" value="Genomic_DNA"/>
</dbReference>
<evidence type="ECO:0000313" key="2">
    <source>
        <dbReference type="EMBL" id="GFF13708.1"/>
    </source>
</evidence>
<dbReference type="CDD" id="cd08948">
    <property type="entry name" value="5beta-POR_like_SDR_a"/>
    <property type="match status" value="1"/>
</dbReference>
<accession>A0A5M3YRQ4</accession>
<name>A0A5M3YRQ4_ASPTE</name>
<keyword evidence="3" id="KW-1185">Reference proteome</keyword>
<reference evidence="2 3" key="1">
    <citation type="submission" date="2020-01" db="EMBL/GenBank/DDBJ databases">
        <title>Aspergillus terreus IFO 6365 whole genome shotgun sequence.</title>
        <authorList>
            <person name="Kanamasa S."/>
            <person name="Takahashi H."/>
        </authorList>
    </citation>
    <scope>NUCLEOTIDE SEQUENCE [LARGE SCALE GENOMIC DNA]</scope>
    <source>
        <strain evidence="2 3">IFO 6365</strain>
    </source>
</reference>
<sequence>MPTAIVTGATGITGAAIVDHLLQDPSYTKIYTISRSQSGGQDSRLQHVSLDLQASAEDMASTLTGITADYVYFCAYLPRKDEEEEARVNGGLLSNFLQAIERTGAVKHLKRCILTCGFKHYGVHQGTPKQPLVETDPRLENGIGGAQWPANFYYTQQRILEDAAARGNWEWVVTLPNDVIGYAKKNFYNEAVVLGLYCAVSKALPGSKLLFPGNRINYFALNCWTSADLHAKFCLWAATAPGAGNNIFNVTNGDTQSFQDLWPRMAERFGCSIPPNMFAPDTLDVYRDEQTEQQLRTSNPIVAHKEALGIADDPITSHPPFFRLPIDPPKWAERKDVKEAWSKLRAKYNLDQAAWDKASWDFLTFSLGREWGCVGNMTKARKLGWMEYEDTWEAFERTFDELEKERVLPPAAKLREDFSR</sequence>
<dbReference type="Proteomes" id="UP000452235">
    <property type="component" value="Unassembled WGS sequence"/>
</dbReference>
<dbReference type="Gene3D" id="3.40.50.720">
    <property type="entry name" value="NAD(P)-binding Rossmann-like Domain"/>
    <property type="match status" value="1"/>
</dbReference>
<dbReference type="SUPFAM" id="SSF51735">
    <property type="entry name" value="NAD(P)-binding Rossmann-fold domains"/>
    <property type="match status" value="1"/>
</dbReference>